<dbReference type="EMBL" id="FNII01000004">
    <property type="protein sequence ID" value="SDN33625.1"/>
    <property type="molecule type" value="Genomic_DNA"/>
</dbReference>
<dbReference type="InterPro" id="IPR050490">
    <property type="entry name" value="Bact_solute-bd_prot1"/>
</dbReference>
<dbReference type="PANTHER" id="PTHR43649:SF34">
    <property type="entry name" value="ABC TRANSPORTER PERIPLASMIC-BINDING PROTEIN YCJN-RELATED"/>
    <property type="match status" value="1"/>
</dbReference>
<dbReference type="GO" id="GO:0042597">
    <property type="term" value="C:periplasmic space"/>
    <property type="evidence" value="ECO:0007669"/>
    <property type="project" value="UniProtKB-SubCell"/>
</dbReference>
<evidence type="ECO:0000256" key="1">
    <source>
        <dbReference type="ARBA" id="ARBA00004418"/>
    </source>
</evidence>
<evidence type="ECO:0000256" key="2">
    <source>
        <dbReference type="ARBA" id="ARBA00008520"/>
    </source>
</evidence>
<dbReference type="Proteomes" id="UP000199677">
    <property type="component" value="Unassembled WGS sequence"/>
</dbReference>
<protein>
    <submittedName>
        <fullName evidence="5">Carbohydrate ABC transporter substrate-binding protein, CUT1 family</fullName>
    </submittedName>
</protein>
<dbReference type="CDD" id="cd13585">
    <property type="entry name" value="PBP2_TMBP_like"/>
    <property type="match status" value="1"/>
</dbReference>
<dbReference type="PANTHER" id="PTHR43649">
    <property type="entry name" value="ARABINOSE-BINDING PROTEIN-RELATED"/>
    <property type="match status" value="1"/>
</dbReference>
<accession>A0A1H0AJS1</accession>
<proteinExistence type="inferred from homology"/>
<dbReference type="PROSITE" id="PS51318">
    <property type="entry name" value="TAT"/>
    <property type="match status" value="1"/>
</dbReference>
<comment type="subcellular location">
    <subcellularLocation>
        <location evidence="1">Periplasm</location>
    </subcellularLocation>
</comment>
<dbReference type="SUPFAM" id="SSF53850">
    <property type="entry name" value="Periplasmic binding protein-like II"/>
    <property type="match status" value="1"/>
</dbReference>
<organism evidence="5 6">
    <name type="scientific">Vreelandella arcis</name>
    <dbReference type="NCBI Taxonomy" id="416873"/>
    <lineage>
        <taxon>Bacteria</taxon>
        <taxon>Pseudomonadati</taxon>
        <taxon>Pseudomonadota</taxon>
        <taxon>Gammaproteobacteria</taxon>
        <taxon>Oceanospirillales</taxon>
        <taxon>Halomonadaceae</taxon>
        <taxon>Vreelandella</taxon>
    </lineage>
</organism>
<dbReference type="Pfam" id="PF01547">
    <property type="entry name" value="SBP_bac_1"/>
    <property type="match status" value="1"/>
</dbReference>
<evidence type="ECO:0000313" key="6">
    <source>
        <dbReference type="Proteomes" id="UP000199677"/>
    </source>
</evidence>
<dbReference type="STRING" id="416873.SAMN04487951_104135"/>
<evidence type="ECO:0000313" key="5">
    <source>
        <dbReference type="EMBL" id="SDN33625.1"/>
    </source>
</evidence>
<name>A0A1H0AJS1_9GAMM</name>
<evidence type="ECO:0000256" key="4">
    <source>
        <dbReference type="ARBA" id="ARBA00022729"/>
    </source>
</evidence>
<dbReference type="Gene3D" id="3.40.190.10">
    <property type="entry name" value="Periplasmic binding protein-like II"/>
    <property type="match status" value="2"/>
</dbReference>
<dbReference type="OrthoDB" id="9808332at2"/>
<gene>
    <name evidence="5" type="ORF">SAMN04487951_104135</name>
</gene>
<keyword evidence="4" id="KW-0732">Signal</keyword>
<keyword evidence="6" id="KW-1185">Reference proteome</keyword>
<dbReference type="InterPro" id="IPR006311">
    <property type="entry name" value="TAT_signal"/>
</dbReference>
<reference evidence="6" key="1">
    <citation type="submission" date="2016-10" db="EMBL/GenBank/DDBJ databases">
        <authorList>
            <person name="Varghese N."/>
            <person name="Submissions S."/>
        </authorList>
    </citation>
    <scope>NUCLEOTIDE SEQUENCE [LARGE SCALE GENOMIC DNA]</scope>
    <source>
        <strain evidence="6">CGMCC 1.6494</strain>
    </source>
</reference>
<sequence>MTQFKRRDILKGMGGLAGLSLMGAGPLRTALAQGMASDEAWKQASGTTIQFISENTPPTTAIAANLASFQELTGITVNITEMQLGALVQKVALDFGAGRSAFDVIYADPYQVLAPYHRGLVDLNTFINDDQQPVVPKGIEDFIPTQLAAAGRFKDRESLYTLPYDCPTMIWIYRRDLFEKYHDQMQQDLGFDPTPSDSTTWEQYYQIAEWFSNGNASEVQYGTGHQAQQYDSLMCDFSNVLFAYGGDYFANGQQVGLLGTDSPGACQLTSEPAMEAARFYQKLLKVAHPGSTSWDWTGVANAFQNGEFAMMPEWHEFAGSLESSQLQGKIGYAPLPKGPARSANLWGGTGIGINANASAEKQKAAWLFLVWATSPQTQLMGLKSEVGGGTPTRQSVYAMPEVKAASTPPTDMPNMLTADTMLTAWQDEHIGLRPKIAQWNEVDTVIFTELSKMLAGQMSPEETMQSAKQRIDRIVGA</sequence>
<comment type="similarity">
    <text evidence="2">Belongs to the bacterial solute-binding protein 1 family.</text>
</comment>
<dbReference type="AlphaFoldDB" id="A0A1H0AJS1"/>
<keyword evidence="3" id="KW-0813">Transport</keyword>
<dbReference type="InterPro" id="IPR006059">
    <property type="entry name" value="SBP"/>
</dbReference>
<evidence type="ECO:0000256" key="3">
    <source>
        <dbReference type="ARBA" id="ARBA00022448"/>
    </source>
</evidence>